<evidence type="ECO:0000256" key="3">
    <source>
        <dbReference type="ARBA" id="ARBA00022989"/>
    </source>
</evidence>
<feature type="transmembrane region" description="Helical" evidence="5">
    <location>
        <begin position="24"/>
        <end position="43"/>
    </location>
</feature>
<comment type="caution">
    <text evidence="6">The sequence shown here is derived from an EMBL/GenBank/DDBJ whole genome shotgun (WGS) entry which is preliminary data.</text>
</comment>
<feature type="transmembrane region" description="Helical" evidence="5">
    <location>
        <begin position="159"/>
        <end position="183"/>
    </location>
</feature>
<name>A0A150GNL2_GONPE</name>
<evidence type="ECO:0000256" key="5">
    <source>
        <dbReference type="SAM" id="Phobius"/>
    </source>
</evidence>
<dbReference type="Proteomes" id="UP000075714">
    <property type="component" value="Unassembled WGS sequence"/>
</dbReference>
<evidence type="ECO:0000256" key="1">
    <source>
        <dbReference type="ARBA" id="ARBA00004141"/>
    </source>
</evidence>
<reference evidence="7" key="1">
    <citation type="journal article" date="2016" name="Nat. Commun.">
        <title>The Gonium pectorale genome demonstrates co-option of cell cycle regulation during the evolution of multicellularity.</title>
        <authorList>
            <person name="Hanschen E.R."/>
            <person name="Marriage T.N."/>
            <person name="Ferris P.J."/>
            <person name="Hamaji T."/>
            <person name="Toyoda A."/>
            <person name="Fujiyama A."/>
            <person name="Neme R."/>
            <person name="Noguchi H."/>
            <person name="Minakuchi Y."/>
            <person name="Suzuki M."/>
            <person name="Kawai-Toyooka H."/>
            <person name="Smith D.R."/>
            <person name="Sparks H."/>
            <person name="Anderson J."/>
            <person name="Bakaric R."/>
            <person name="Luria V."/>
            <person name="Karger A."/>
            <person name="Kirschner M.W."/>
            <person name="Durand P.M."/>
            <person name="Michod R.E."/>
            <person name="Nozaki H."/>
            <person name="Olson B.J."/>
        </authorList>
    </citation>
    <scope>NUCLEOTIDE SEQUENCE [LARGE SCALE GENOMIC DNA]</scope>
    <source>
        <strain evidence="7">NIES-2863</strain>
    </source>
</reference>
<keyword evidence="4 5" id="KW-0472">Membrane</keyword>
<comment type="subcellular location">
    <subcellularLocation>
        <location evidence="1">Membrane</location>
        <topology evidence="1">Multi-pass membrane protein</topology>
    </subcellularLocation>
</comment>
<dbReference type="PANTHER" id="PTHR31465">
    <property type="entry name" value="PROTEIN RTA1-RELATED"/>
    <property type="match status" value="1"/>
</dbReference>
<evidence type="ECO:0000256" key="4">
    <source>
        <dbReference type="ARBA" id="ARBA00023136"/>
    </source>
</evidence>
<keyword evidence="3 5" id="KW-1133">Transmembrane helix</keyword>
<feature type="transmembrane region" description="Helical" evidence="5">
    <location>
        <begin position="195"/>
        <end position="214"/>
    </location>
</feature>
<feature type="transmembrane region" description="Helical" evidence="5">
    <location>
        <begin position="234"/>
        <end position="256"/>
    </location>
</feature>
<gene>
    <name evidence="6" type="ORF">GPECTOR_13g809</name>
</gene>
<feature type="transmembrane region" description="Helical" evidence="5">
    <location>
        <begin position="84"/>
        <end position="103"/>
    </location>
</feature>
<dbReference type="InterPro" id="IPR007568">
    <property type="entry name" value="RTA1"/>
</dbReference>
<accession>A0A150GNL2</accession>
<organism evidence="6 7">
    <name type="scientific">Gonium pectorale</name>
    <name type="common">Green alga</name>
    <dbReference type="NCBI Taxonomy" id="33097"/>
    <lineage>
        <taxon>Eukaryota</taxon>
        <taxon>Viridiplantae</taxon>
        <taxon>Chlorophyta</taxon>
        <taxon>core chlorophytes</taxon>
        <taxon>Chlorophyceae</taxon>
        <taxon>CS clade</taxon>
        <taxon>Chlamydomonadales</taxon>
        <taxon>Volvocaceae</taxon>
        <taxon>Gonium</taxon>
    </lineage>
</organism>
<evidence type="ECO:0008006" key="8">
    <source>
        <dbReference type="Google" id="ProtNLM"/>
    </source>
</evidence>
<proteinExistence type="predicted"/>
<dbReference type="EMBL" id="LSYV01000014">
    <property type="protein sequence ID" value="KXZ51322.1"/>
    <property type="molecule type" value="Genomic_DNA"/>
</dbReference>
<dbReference type="GO" id="GO:0016020">
    <property type="term" value="C:membrane"/>
    <property type="evidence" value="ECO:0007669"/>
    <property type="project" value="UniProtKB-SubCell"/>
</dbReference>
<keyword evidence="7" id="KW-1185">Reference proteome</keyword>
<evidence type="ECO:0000313" key="6">
    <source>
        <dbReference type="EMBL" id="KXZ51322.1"/>
    </source>
</evidence>
<dbReference type="PANTHER" id="PTHR31465:SF1">
    <property type="entry name" value="PROTEIN RTA1-RELATED"/>
    <property type="match status" value="1"/>
</dbReference>
<evidence type="ECO:0000256" key="2">
    <source>
        <dbReference type="ARBA" id="ARBA00022692"/>
    </source>
</evidence>
<dbReference type="OrthoDB" id="3358017at2759"/>
<dbReference type="STRING" id="33097.A0A150GNL2"/>
<evidence type="ECO:0000313" key="7">
    <source>
        <dbReference type="Proteomes" id="UP000075714"/>
    </source>
</evidence>
<sequence length="317" mass="35096">MVDAPALSKEEFLMRVFHEIPKEVPAYIALFLYFAVGAVMLFLTYRTRAWFMLCVTVTAWFEVIGFAIRLLMIKGPNPTLGQFIGMQAILIITPVLLPIADYIMVGRLMTQGDASKLRIKPHWVARLFTASDIISLVVQSGGAGLISSDNPSTQKMGTGVMLVGLALQLGFFSCFTVIAVYVHKSRVFALRNAEYWRPVFLCMYLTIALMYVRNIFRVAEFATGYDGYLASHEVFFYVFDFAVLFVCICVFCCYHYGFYPVPEYDSDAVHPMRDAPSQSGPVGQVGCCGVIAVKPHEKAGVCEMSASADVPGAANNV</sequence>
<protein>
    <recommendedName>
        <fullName evidence="8">RTA1 protein</fullName>
    </recommendedName>
</protein>
<feature type="transmembrane region" description="Helical" evidence="5">
    <location>
        <begin position="123"/>
        <end position="147"/>
    </location>
</feature>
<dbReference type="AlphaFoldDB" id="A0A150GNL2"/>
<feature type="transmembrane region" description="Helical" evidence="5">
    <location>
        <begin position="50"/>
        <end position="72"/>
    </location>
</feature>
<keyword evidence="2 5" id="KW-0812">Transmembrane</keyword>
<dbReference type="Pfam" id="PF04479">
    <property type="entry name" value="RTA1"/>
    <property type="match status" value="1"/>
</dbReference>